<accession>A0ABW2JKR2</accession>
<protein>
    <submittedName>
        <fullName evidence="2">Uncharacterized protein</fullName>
    </submittedName>
</protein>
<keyword evidence="1" id="KW-1133">Transmembrane helix</keyword>
<keyword evidence="1" id="KW-0812">Transmembrane</keyword>
<dbReference type="RefSeq" id="WP_381831655.1">
    <property type="nucleotide sequence ID" value="NZ_JBHTCF010000007.1"/>
</dbReference>
<keyword evidence="3" id="KW-1185">Reference proteome</keyword>
<dbReference type="EMBL" id="JBHTCF010000007">
    <property type="protein sequence ID" value="MFC7306302.1"/>
    <property type="molecule type" value="Genomic_DNA"/>
</dbReference>
<feature type="transmembrane region" description="Helical" evidence="1">
    <location>
        <begin position="12"/>
        <end position="35"/>
    </location>
</feature>
<comment type="caution">
    <text evidence="2">The sequence shown here is derived from an EMBL/GenBank/DDBJ whole genome shotgun (WGS) entry which is preliminary data.</text>
</comment>
<sequence>MGPPPKKSRTGLIVTLSIVGFLILGAIGTIAVTAASRGEGPSDSYPEAKYRLTLPQGLLGGDYTLAKDLSGSARGDDGTFDRSDAKNWKGVAAMYSAKGGAQAGGLTVSGMYGQIRNPEGMRNGMMRGGGQGQNATVAVPAEEITPAGSDGLTVSCQVLTMDQGGNTTTVPMCAWADENTAAVVSEMTSATVTKAPEDIDLEQAAARALEVREQLRRPIG</sequence>
<name>A0ABW2JKR2_9ACTN</name>
<dbReference type="Proteomes" id="UP001596523">
    <property type="component" value="Unassembled WGS sequence"/>
</dbReference>
<gene>
    <name evidence="2" type="ORF">ACFQVC_19020</name>
</gene>
<evidence type="ECO:0000313" key="2">
    <source>
        <dbReference type="EMBL" id="MFC7306302.1"/>
    </source>
</evidence>
<evidence type="ECO:0000313" key="3">
    <source>
        <dbReference type="Proteomes" id="UP001596523"/>
    </source>
</evidence>
<evidence type="ECO:0000256" key="1">
    <source>
        <dbReference type="SAM" id="Phobius"/>
    </source>
</evidence>
<reference evidence="3" key="1">
    <citation type="journal article" date="2019" name="Int. J. Syst. Evol. Microbiol.">
        <title>The Global Catalogue of Microorganisms (GCM) 10K type strain sequencing project: providing services to taxonomists for standard genome sequencing and annotation.</title>
        <authorList>
            <consortium name="The Broad Institute Genomics Platform"/>
            <consortium name="The Broad Institute Genome Sequencing Center for Infectious Disease"/>
            <person name="Wu L."/>
            <person name="Ma J."/>
        </authorList>
    </citation>
    <scope>NUCLEOTIDE SEQUENCE [LARGE SCALE GENOMIC DNA]</scope>
    <source>
        <strain evidence="3">SYNS20</strain>
    </source>
</reference>
<organism evidence="2 3">
    <name type="scientific">Streptomyces monticola</name>
    <dbReference type="NCBI Taxonomy" id="2666263"/>
    <lineage>
        <taxon>Bacteria</taxon>
        <taxon>Bacillati</taxon>
        <taxon>Actinomycetota</taxon>
        <taxon>Actinomycetes</taxon>
        <taxon>Kitasatosporales</taxon>
        <taxon>Streptomycetaceae</taxon>
        <taxon>Streptomyces</taxon>
    </lineage>
</organism>
<keyword evidence="1" id="KW-0472">Membrane</keyword>
<proteinExistence type="predicted"/>